<sequence>MAVDPVPWAVHGAKHSADVARQSLHDSVTGAAGVSHPDSLLVQATPTPSGQVRVAPGGALIENVYTGGAGQTYSFRNATETLVSVPASDSTGAKTWYIVAQIEDPQFGGPTPADKLAGPYSFLRCISSTLVTKPTEYLAKVVVPASTATITGAMITDMRKLAQPQRKPRTLARPRVAADGTAANALLAREPRGEYFPGGGGYNNGGTVLVPEWARSVIIDARWMSVRYDGAKRGWGSFWVEYGDEWRAGTWPGSQDYEYATQKFMWDQPENSATMRTNWMLMDVGAIPAKYRGKTIQFIFKGANSSSTSAQTSTASMDSMSGLGMKLEFTQEPANWQGFN</sequence>
<evidence type="ECO:0000313" key="2">
    <source>
        <dbReference type="Proteomes" id="UP000253509"/>
    </source>
</evidence>
<dbReference type="RefSeq" id="WP_147233283.1">
    <property type="nucleotide sequence ID" value="NZ_QNSB01000003.1"/>
</dbReference>
<dbReference type="EMBL" id="QNSB01000003">
    <property type="protein sequence ID" value="RBP73096.1"/>
    <property type="molecule type" value="Genomic_DNA"/>
</dbReference>
<accession>A0A366INN7</accession>
<organism evidence="1 2">
    <name type="scientific">Brevibacterium celere</name>
    <dbReference type="NCBI Taxonomy" id="225845"/>
    <lineage>
        <taxon>Bacteria</taxon>
        <taxon>Bacillati</taxon>
        <taxon>Actinomycetota</taxon>
        <taxon>Actinomycetes</taxon>
        <taxon>Micrococcales</taxon>
        <taxon>Brevibacteriaceae</taxon>
        <taxon>Brevibacterium</taxon>
    </lineage>
</organism>
<evidence type="ECO:0000313" key="1">
    <source>
        <dbReference type="EMBL" id="RBP73096.1"/>
    </source>
</evidence>
<reference evidence="1 2" key="1">
    <citation type="submission" date="2018-06" db="EMBL/GenBank/DDBJ databases">
        <title>Freshwater and sediment microbial communities from various areas in North America, analyzing microbe dynamics in response to fracking.</title>
        <authorList>
            <person name="Lamendella R."/>
        </authorList>
    </citation>
    <scope>NUCLEOTIDE SEQUENCE [LARGE SCALE GENOMIC DNA]</scope>
    <source>
        <strain evidence="1 2">3b_TX</strain>
    </source>
</reference>
<name>A0A366INN7_9MICO</name>
<keyword evidence="2" id="KW-1185">Reference proteome</keyword>
<dbReference type="AlphaFoldDB" id="A0A366INN7"/>
<proteinExistence type="predicted"/>
<gene>
    <name evidence="1" type="ORF">DFO65_103394</name>
</gene>
<protein>
    <submittedName>
        <fullName evidence="1">Uncharacterized protein</fullName>
    </submittedName>
</protein>
<comment type="caution">
    <text evidence="1">The sequence shown here is derived from an EMBL/GenBank/DDBJ whole genome shotgun (WGS) entry which is preliminary data.</text>
</comment>
<dbReference type="Proteomes" id="UP000253509">
    <property type="component" value="Unassembled WGS sequence"/>
</dbReference>